<sequence length="81" mass="8652">MRRTFAALVAGYLMDSVQAAASQEYTWKNVVTGGGGGFTPGIVFNPSAKGVAYARTDIGGAYRLNSDDTWTPLMDWANNSN</sequence>
<dbReference type="VEuPathDB" id="FungiDB:ASPFODRAFT_28532"/>
<proteinExistence type="inferred from homology"/>
<evidence type="ECO:0000256" key="7">
    <source>
        <dbReference type="SAM" id="SignalP"/>
    </source>
</evidence>
<organism evidence="8 9">
    <name type="scientific">Aspergillus kawachii</name>
    <name type="common">White koji mold</name>
    <name type="synonym">Aspergillus awamori var. kawachi</name>
    <dbReference type="NCBI Taxonomy" id="1069201"/>
    <lineage>
        <taxon>Eukaryota</taxon>
        <taxon>Fungi</taxon>
        <taxon>Dikarya</taxon>
        <taxon>Ascomycota</taxon>
        <taxon>Pezizomycotina</taxon>
        <taxon>Eurotiomycetes</taxon>
        <taxon>Eurotiomycetidae</taxon>
        <taxon>Eurotiales</taxon>
        <taxon>Aspergillaceae</taxon>
        <taxon>Aspergillus</taxon>
        <taxon>Aspergillus subgen. Circumdati</taxon>
    </lineage>
</organism>
<evidence type="ECO:0000256" key="6">
    <source>
        <dbReference type="ARBA" id="ARBA00037986"/>
    </source>
</evidence>
<dbReference type="PANTHER" id="PTHR43739:SF2">
    <property type="entry name" value="OLIGOXYLOGLUCAN-REDUCING END-SPECIFIC XYLOGLUCANASE-RELATED"/>
    <property type="match status" value="1"/>
</dbReference>
<keyword evidence="3" id="KW-0119">Carbohydrate metabolism</keyword>
<keyword evidence="8" id="KW-0808">Transferase</keyword>
<dbReference type="Proteomes" id="UP000075230">
    <property type="component" value="Unassembled WGS sequence"/>
</dbReference>
<comment type="caution">
    <text evidence="8">The sequence shown here is derived from an EMBL/GenBank/DDBJ whole genome shotgun (WGS) entry which is preliminary data.</text>
</comment>
<evidence type="ECO:0000313" key="9">
    <source>
        <dbReference type="Proteomes" id="UP000075230"/>
    </source>
</evidence>
<dbReference type="GO" id="GO:0016798">
    <property type="term" value="F:hydrolase activity, acting on glycosyl bonds"/>
    <property type="evidence" value="ECO:0007669"/>
    <property type="project" value="UniProtKB-KW"/>
</dbReference>
<evidence type="ECO:0000256" key="1">
    <source>
        <dbReference type="ARBA" id="ARBA00022729"/>
    </source>
</evidence>
<dbReference type="InterPro" id="IPR052025">
    <property type="entry name" value="Xyloglucanase_GH74"/>
</dbReference>
<protein>
    <submittedName>
        <fullName evidence="8">Phosphoribosyl transferase domain protein</fullName>
    </submittedName>
</protein>
<dbReference type="EMBL" id="BCWF01000021">
    <property type="protein sequence ID" value="GAT27573.1"/>
    <property type="molecule type" value="Genomic_DNA"/>
</dbReference>
<dbReference type="PANTHER" id="PTHR43739">
    <property type="entry name" value="XYLOGLUCANASE (EUROFUNG)"/>
    <property type="match status" value="1"/>
</dbReference>
<comment type="similarity">
    <text evidence="6">Belongs to the glycosyl hydrolase 74 family.</text>
</comment>
<evidence type="ECO:0000313" key="8">
    <source>
        <dbReference type="EMBL" id="GAT27573.1"/>
    </source>
</evidence>
<dbReference type="GO" id="GO:0010411">
    <property type="term" value="P:xyloglucan metabolic process"/>
    <property type="evidence" value="ECO:0007669"/>
    <property type="project" value="TreeGrafter"/>
</dbReference>
<keyword evidence="5" id="KW-0624">Polysaccharide degradation</keyword>
<feature type="chain" id="PRO_5007524172" evidence="7">
    <location>
        <begin position="20"/>
        <end position="81"/>
    </location>
</feature>
<evidence type="ECO:0000256" key="5">
    <source>
        <dbReference type="ARBA" id="ARBA00023326"/>
    </source>
</evidence>
<reference evidence="8 9" key="1">
    <citation type="journal article" date="2016" name="DNA Res.">
        <title>Genome sequence of Aspergillus luchuensis NBRC 4314.</title>
        <authorList>
            <person name="Yamada O."/>
            <person name="Machida M."/>
            <person name="Hosoyama A."/>
            <person name="Goto M."/>
            <person name="Takahashi T."/>
            <person name="Futagami T."/>
            <person name="Yamagata Y."/>
            <person name="Takeuchi M."/>
            <person name="Kobayashi T."/>
            <person name="Koike H."/>
            <person name="Abe K."/>
            <person name="Asai K."/>
            <person name="Arita M."/>
            <person name="Fujita N."/>
            <person name="Fukuda K."/>
            <person name="Higa K."/>
            <person name="Horikawa H."/>
            <person name="Ishikawa T."/>
            <person name="Jinno K."/>
            <person name="Kato Y."/>
            <person name="Kirimura K."/>
            <person name="Mizutani O."/>
            <person name="Nakasone K."/>
            <person name="Sano M."/>
            <person name="Shiraishi Y."/>
            <person name="Tsukahara M."/>
            <person name="Gomi K."/>
        </authorList>
    </citation>
    <scope>NUCLEOTIDE SEQUENCE [LARGE SCALE GENOMIC DNA]</scope>
    <source>
        <strain evidence="8 9">RIB 2604</strain>
    </source>
</reference>
<gene>
    <name evidence="8" type="ORF">RIB2604_02112670</name>
</gene>
<dbReference type="InterPro" id="IPR015943">
    <property type="entry name" value="WD40/YVTN_repeat-like_dom_sf"/>
</dbReference>
<reference evidence="9" key="2">
    <citation type="submission" date="2016-02" db="EMBL/GenBank/DDBJ databases">
        <title>Genome sequencing of Aspergillus luchuensis NBRC 4314.</title>
        <authorList>
            <person name="Yamada O."/>
        </authorList>
    </citation>
    <scope>NUCLEOTIDE SEQUENCE [LARGE SCALE GENOMIC DNA]</scope>
    <source>
        <strain evidence="9">RIB 2604</strain>
    </source>
</reference>
<feature type="signal peptide" evidence="7">
    <location>
        <begin position="1"/>
        <end position="19"/>
    </location>
</feature>
<dbReference type="GO" id="GO:0016740">
    <property type="term" value="F:transferase activity"/>
    <property type="evidence" value="ECO:0007669"/>
    <property type="project" value="UniProtKB-KW"/>
</dbReference>
<evidence type="ECO:0000256" key="4">
    <source>
        <dbReference type="ARBA" id="ARBA00023295"/>
    </source>
</evidence>
<evidence type="ECO:0000256" key="2">
    <source>
        <dbReference type="ARBA" id="ARBA00022801"/>
    </source>
</evidence>
<keyword evidence="2" id="KW-0378">Hydrolase</keyword>
<name>A0A146FRA8_ASPKA</name>
<dbReference type="SUPFAM" id="SSF110296">
    <property type="entry name" value="Oligoxyloglucan reducing end-specific cellobiohydrolase"/>
    <property type="match status" value="1"/>
</dbReference>
<evidence type="ECO:0000256" key="3">
    <source>
        <dbReference type="ARBA" id="ARBA00023277"/>
    </source>
</evidence>
<accession>A0A146FRA8</accession>
<dbReference type="GO" id="GO:0000272">
    <property type="term" value="P:polysaccharide catabolic process"/>
    <property type="evidence" value="ECO:0007669"/>
    <property type="project" value="UniProtKB-KW"/>
</dbReference>
<dbReference type="Gene3D" id="2.130.10.10">
    <property type="entry name" value="YVTN repeat-like/Quinoprotein amine dehydrogenase"/>
    <property type="match status" value="1"/>
</dbReference>
<keyword evidence="4" id="KW-0326">Glycosidase</keyword>
<keyword evidence="1 7" id="KW-0732">Signal</keyword>
<dbReference type="AlphaFoldDB" id="A0A146FRA8"/>